<evidence type="ECO:0000256" key="5">
    <source>
        <dbReference type="ARBA" id="ARBA00022723"/>
    </source>
</evidence>
<evidence type="ECO:0000256" key="6">
    <source>
        <dbReference type="ARBA" id="ARBA00022741"/>
    </source>
</evidence>
<dbReference type="PANTHER" id="PTHR11964">
    <property type="entry name" value="S-ADENOSYLMETHIONINE SYNTHETASE"/>
    <property type="match status" value="1"/>
</dbReference>
<dbReference type="EC" id="2.5.1.6" evidence="10"/>
<dbReference type="GO" id="GO:0000287">
    <property type="term" value="F:magnesium ion binding"/>
    <property type="evidence" value="ECO:0007669"/>
    <property type="project" value="UniProtKB-UniRule"/>
</dbReference>
<dbReference type="Pfam" id="PF02773">
    <property type="entry name" value="S-AdoMet_synt_C"/>
    <property type="match status" value="1"/>
</dbReference>
<dbReference type="OrthoDB" id="9801686at2"/>
<evidence type="ECO:0000256" key="1">
    <source>
        <dbReference type="ARBA" id="ARBA00005224"/>
    </source>
</evidence>
<dbReference type="AlphaFoldDB" id="A0A174U910"/>
<dbReference type="InterPro" id="IPR022631">
    <property type="entry name" value="ADOMET_SYNTHASE_CS"/>
</dbReference>
<dbReference type="Pfam" id="PF00438">
    <property type="entry name" value="S-AdoMet_synt_N"/>
    <property type="match status" value="1"/>
</dbReference>
<dbReference type="GO" id="GO:0005524">
    <property type="term" value="F:ATP binding"/>
    <property type="evidence" value="ECO:0007669"/>
    <property type="project" value="UniProtKB-UniRule"/>
</dbReference>
<gene>
    <name evidence="16" type="primary">metK_4</name>
    <name evidence="10" type="synonym">metK</name>
    <name evidence="16" type="ORF">ERS852526_02993</name>
</gene>
<dbReference type="FunFam" id="3.30.300.10:FF:000003">
    <property type="entry name" value="S-adenosylmethionine synthase"/>
    <property type="match status" value="1"/>
</dbReference>
<evidence type="ECO:0000256" key="11">
    <source>
        <dbReference type="RuleBase" id="RU000542"/>
    </source>
</evidence>
<protein>
    <recommendedName>
        <fullName evidence="10">S-adenosylmethionine synthase</fullName>
        <shortName evidence="10">AdoMet synthase</shortName>
        <ecNumber evidence="10">2.5.1.6</ecNumber>
    </recommendedName>
    <alternativeName>
        <fullName evidence="10">MAT</fullName>
    </alternativeName>
    <alternativeName>
        <fullName evidence="10">Methionine adenosyltransferase</fullName>
    </alternativeName>
</protein>
<proteinExistence type="inferred from homology"/>
<dbReference type="CDD" id="cd18079">
    <property type="entry name" value="S-AdoMet_synt"/>
    <property type="match status" value="1"/>
</dbReference>
<dbReference type="InterPro" id="IPR022630">
    <property type="entry name" value="S-AdoMet_synt_C"/>
</dbReference>
<feature type="region of interest" description="Flexible loop" evidence="10">
    <location>
        <begin position="93"/>
        <end position="103"/>
    </location>
</feature>
<keyword evidence="7 10" id="KW-0067">ATP-binding</keyword>
<feature type="domain" description="S-adenosylmethionine synthetase C-terminal" evidence="15">
    <location>
        <begin position="239"/>
        <end position="376"/>
    </location>
</feature>
<feature type="binding site" evidence="10">
    <location>
        <position position="44"/>
    </location>
    <ligand>
        <name>K(+)</name>
        <dbReference type="ChEBI" id="CHEBI:29103"/>
    </ligand>
</feature>
<evidence type="ECO:0000259" key="13">
    <source>
        <dbReference type="Pfam" id="PF00438"/>
    </source>
</evidence>
<feature type="domain" description="S-adenosylmethionine synthetase central" evidence="14">
    <location>
        <begin position="120"/>
        <end position="236"/>
    </location>
</feature>
<name>A0A174U910_9FIRM</name>
<evidence type="ECO:0000256" key="4">
    <source>
        <dbReference type="ARBA" id="ARBA00022679"/>
    </source>
</evidence>
<organism evidence="16 17">
    <name type="scientific">Dorea longicatena</name>
    <dbReference type="NCBI Taxonomy" id="88431"/>
    <lineage>
        <taxon>Bacteria</taxon>
        <taxon>Bacillati</taxon>
        <taxon>Bacillota</taxon>
        <taxon>Clostridia</taxon>
        <taxon>Lachnospirales</taxon>
        <taxon>Lachnospiraceae</taxon>
        <taxon>Dorea</taxon>
    </lineage>
</organism>
<dbReference type="RefSeq" id="WP_055284625.1">
    <property type="nucleotide sequence ID" value="NZ_CZAY01000028.1"/>
</dbReference>
<evidence type="ECO:0000313" key="16">
    <source>
        <dbReference type="EMBL" id="CUQ15489.1"/>
    </source>
</evidence>
<evidence type="ECO:0000256" key="10">
    <source>
        <dbReference type="HAMAP-Rule" id="MF_00086"/>
    </source>
</evidence>
<comment type="function">
    <text evidence="10">Catalyzes the formation of S-adenosylmethionine (AdoMet) from methionine and ATP. The overall synthetic reaction is composed of two sequential steps, AdoMet formation and the subsequent tripolyphosphate hydrolysis which occurs prior to release of AdoMet from the enzyme.</text>
</comment>
<comment type="subcellular location">
    <subcellularLocation>
        <location evidence="10 11">Cytoplasm</location>
    </subcellularLocation>
</comment>
<evidence type="ECO:0000256" key="12">
    <source>
        <dbReference type="RuleBase" id="RU004462"/>
    </source>
</evidence>
<dbReference type="PROSITE" id="PS00377">
    <property type="entry name" value="ADOMET_SYNTHASE_2"/>
    <property type="match status" value="1"/>
</dbReference>
<keyword evidence="5 10" id="KW-0479">Metal-binding</keyword>
<comment type="cofactor">
    <cofactor evidence="10">
        <name>K(+)</name>
        <dbReference type="ChEBI" id="CHEBI:29103"/>
    </cofactor>
    <text evidence="10">Binds 1 potassium ion per subunit.</text>
</comment>
<sequence>MKERKFYTAEAVTEGHPDKVCDQIADAILDVCLKNDANSKVACEVLATKGTVIVAGEITSAYEPDVFGVIKKVLSEVGYSSEGVAMNTFVHQQSPDITNAVRESKEKREGVSDNQMDWFQGAGDQGVMIGYACDETPQLMPMPVVLANRIVRELSACRRSSYIEGICPDGKAQVTVEYEDGKPVRLDSVVVSCQHMEDKNLKKLEAEIRKKVLLPALRFLPPDEDTKILINPSGRFVCGGMEADTGLTGRKLMVDSYGSMVPHGGGAFSGKDCSKVDRSGAYMARYIAKNMVAAGLASRCQVSLAYAIGVAQPVMVQVDTFGTGKVCADDCLEMAIPLVFGLTPKQIVDTLRLTRPIFRQTAAFGHFGRKELPWERTDKVEQLRNTVI</sequence>
<keyword evidence="4 10" id="KW-0808">Transferase</keyword>
<feature type="binding site" evidence="10">
    <location>
        <position position="244"/>
    </location>
    <ligand>
        <name>ATP</name>
        <dbReference type="ChEBI" id="CHEBI:30616"/>
        <note>ligand shared between two neighboring subunits</note>
    </ligand>
</feature>
<keyword evidence="3 10" id="KW-0554">One-carbon metabolism</keyword>
<dbReference type="GO" id="GO:0006730">
    <property type="term" value="P:one-carbon metabolic process"/>
    <property type="evidence" value="ECO:0007669"/>
    <property type="project" value="UniProtKB-KW"/>
</dbReference>
<feature type="binding site" description="in other chain" evidence="10">
    <location>
        <position position="93"/>
    </location>
    <ligand>
        <name>L-methionine</name>
        <dbReference type="ChEBI" id="CHEBI:57844"/>
        <note>ligand shared between two neighboring subunits</note>
    </ligand>
</feature>
<dbReference type="GeneID" id="96230267"/>
<accession>A0A174U910</accession>
<comment type="similarity">
    <text evidence="2 10 12">Belongs to the AdoMet synthase family.</text>
</comment>
<keyword evidence="10" id="KW-0963">Cytoplasm</keyword>
<feature type="binding site" description="in other chain" evidence="10">
    <location>
        <position position="16"/>
    </location>
    <ligand>
        <name>ATP</name>
        <dbReference type="ChEBI" id="CHEBI:30616"/>
        <note>ligand shared between two neighboring subunits</note>
    </ligand>
</feature>
<keyword evidence="6 10" id="KW-0547">Nucleotide-binding</keyword>
<evidence type="ECO:0000256" key="8">
    <source>
        <dbReference type="ARBA" id="ARBA00022842"/>
    </source>
</evidence>
<feature type="binding site" evidence="10">
    <location>
        <position position="244"/>
    </location>
    <ligand>
        <name>L-methionine</name>
        <dbReference type="ChEBI" id="CHEBI:57844"/>
        <note>ligand shared between two neighboring subunits</note>
    </ligand>
</feature>
<dbReference type="Gene3D" id="3.30.300.10">
    <property type="match status" value="3"/>
</dbReference>
<dbReference type="InterPro" id="IPR022629">
    <property type="entry name" value="S-AdoMet_synt_central"/>
</dbReference>
<feature type="binding site" evidence="10">
    <location>
        <position position="271"/>
    </location>
    <ligand>
        <name>ATP</name>
        <dbReference type="ChEBI" id="CHEBI:30616"/>
        <note>ligand shared between two neighboring subunits</note>
    </ligand>
</feature>
<dbReference type="UniPathway" id="UPA00315">
    <property type="reaction ID" value="UER00080"/>
</dbReference>
<feature type="binding site" description="in other chain" evidence="10">
    <location>
        <position position="57"/>
    </location>
    <ligand>
        <name>L-methionine</name>
        <dbReference type="ChEBI" id="CHEBI:57844"/>
        <note>ligand shared between two neighboring subunits</note>
    </ligand>
</feature>
<feature type="binding site" description="in other chain" evidence="10">
    <location>
        <begin position="235"/>
        <end position="236"/>
    </location>
    <ligand>
        <name>ATP</name>
        <dbReference type="ChEBI" id="CHEBI:30616"/>
        <note>ligand shared between two neighboring subunits</note>
    </ligand>
</feature>
<feature type="binding site" description="in other chain" evidence="10">
    <location>
        <begin position="250"/>
        <end position="251"/>
    </location>
    <ligand>
        <name>ATP</name>
        <dbReference type="ChEBI" id="CHEBI:30616"/>
        <note>ligand shared between two neighboring subunits</note>
    </ligand>
</feature>
<evidence type="ECO:0000256" key="3">
    <source>
        <dbReference type="ARBA" id="ARBA00022563"/>
    </source>
</evidence>
<dbReference type="GO" id="GO:0005737">
    <property type="term" value="C:cytoplasm"/>
    <property type="evidence" value="ECO:0007669"/>
    <property type="project" value="UniProtKB-SubCell"/>
</dbReference>
<keyword evidence="9 10" id="KW-0630">Potassium</keyword>
<feature type="domain" description="S-adenosylmethionine synthetase N-terminal" evidence="13">
    <location>
        <begin position="6"/>
        <end position="87"/>
    </location>
</feature>
<evidence type="ECO:0000259" key="14">
    <source>
        <dbReference type="Pfam" id="PF02772"/>
    </source>
</evidence>
<evidence type="ECO:0000256" key="7">
    <source>
        <dbReference type="ARBA" id="ARBA00022840"/>
    </source>
</evidence>
<comment type="pathway">
    <text evidence="1 10">Amino-acid biosynthesis; S-adenosyl-L-methionine biosynthesis; S-adenosyl-L-methionine from L-methionine: step 1/1.</text>
</comment>
<evidence type="ECO:0000259" key="15">
    <source>
        <dbReference type="Pfam" id="PF02773"/>
    </source>
</evidence>
<dbReference type="InterPro" id="IPR002133">
    <property type="entry name" value="S-AdoMet_synthetase"/>
</dbReference>
<dbReference type="NCBIfam" id="TIGR01034">
    <property type="entry name" value="metK"/>
    <property type="match status" value="1"/>
</dbReference>
<feature type="binding site" evidence="10">
    <location>
        <position position="18"/>
    </location>
    <ligand>
        <name>Mg(2+)</name>
        <dbReference type="ChEBI" id="CHEBI:18420"/>
    </ligand>
</feature>
<dbReference type="PIRSF" id="PIRSF000497">
    <property type="entry name" value="MAT"/>
    <property type="match status" value="1"/>
</dbReference>
<comment type="catalytic activity">
    <reaction evidence="10">
        <text>L-methionine + ATP + H2O = S-adenosyl-L-methionine + phosphate + diphosphate</text>
        <dbReference type="Rhea" id="RHEA:21080"/>
        <dbReference type="ChEBI" id="CHEBI:15377"/>
        <dbReference type="ChEBI" id="CHEBI:30616"/>
        <dbReference type="ChEBI" id="CHEBI:33019"/>
        <dbReference type="ChEBI" id="CHEBI:43474"/>
        <dbReference type="ChEBI" id="CHEBI:57844"/>
        <dbReference type="ChEBI" id="CHEBI:59789"/>
        <dbReference type="EC" id="2.5.1.6"/>
    </reaction>
</comment>
<dbReference type="Pfam" id="PF02772">
    <property type="entry name" value="S-AdoMet_synt_M"/>
    <property type="match status" value="1"/>
</dbReference>
<evidence type="ECO:0000313" key="17">
    <source>
        <dbReference type="Proteomes" id="UP000095485"/>
    </source>
</evidence>
<dbReference type="GO" id="GO:0004478">
    <property type="term" value="F:methionine adenosyltransferase activity"/>
    <property type="evidence" value="ECO:0007669"/>
    <property type="project" value="UniProtKB-UniRule"/>
</dbReference>
<keyword evidence="8 10" id="KW-0460">Magnesium</keyword>
<feature type="binding site" evidence="10">
    <location>
        <position position="267"/>
    </location>
    <ligand>
        <name>ATP</name>
        <dbReference type="ChEBI" id="CHEBI:30616"/>
        <note>ligand shared between two neighboring subunits</note>
    </ligand>
</feature>
<evidence type="ECO:0000256" key="2">
    <source>
        <dbReference type="ARBA" id="ARBA00009685"/>
    </source>
</evidence>
<dbReference type="GO" id="GO:0006556">
    <property type="term" value="P:S-adenosylmethionine biosynthetic process"/>
    <property type="evidence" value="ECO:0007669"/>
    <property type="project" value="UniProtKB-UniRule"/>
</dbReference>
<dbReference type="EMBL" id="CZAY01000028">
    <property type="protein sequence ID" value="CUQ15489.1"/>
    <property type="molecule type" value="Genomic_DNA"/>
</dbReference>
<comment type="cofactor">
    <cofactor evidence="10">
        <name>Mg(2+)</name>
        <dbReference type="ChEBI" id="CHEBI:18420"/>
    </cofactor>
    <text evidence="10">Binds 2 divalent ions per subunit.</text>
</comment>
<dbReference type="InterPro" id="IPR022636">
    <property type="entry name" value="S-AdoMet_synthetase_sfam"/>
</dbReference>
<dbReference type="PROSITE" id="PS00376">
    <property type="entry name" value="ADOMET_SYNTHASE_1"/>
    <property type="match status" value="1"/>
</dbReference>
<dbReference type="HAMAP" id="MF_00086">
    <property type="entry name" value="S_AdoMet_synth1"/>
    <property type="match status" value="1"/>
</dbReference>
<dbReference type="InterPro" id="IPR022628">
    <property type="entry name" value="S-AdoMet_synt_N"/>
</dbReference>
<comment type="subunit">
    <text evidence="10">Homotetramer; dimer of dimers.</text>
</comment>
<reference evidence="16 17" key="1">
    <citation type="submission" date="2015-09" db="EMBL/GenBank/DDBJ databases">
        <authorList>
            <consortium name="Pathogen Informatics"/>
        </authorList>
    </citation>
    <scope>NUCLEOTIDE SEQUENCE [LARGE SCALE GENOMIC DNA]</scope>
    <source>
        <strain evidence="16 17">2789STDY5834914</strain>
    </source>
</reference>
<evidence type="ECO:0000256" key="9">
    <source>
        <dbReference type="ARBA" id="ARBA00022958"/>
    </source>
</evidence>
<dbReference type="SUPFAM" id="SSF55973">
    <property type="entry name" value="S-adenosylmethionine synthetase"/>
    <property type="match status" value="3"/>
</dbReference>
<feature type="binding site" description="in other chain" evidence="10">
    <location>
        <position position="275"/>
    </location>
    <ligand>
        <name>L-methionine</name>
        <dbReference type="ChEBI" id="CHEBI:57844"/>
        <note>ligand shared between two neighboring subunits</note>
    </ligand>
</feature>
<dbReference type="Proteomes" id="UP000095485">
    <property type="component" value="Unassembled WGS sequence"/>
</dbReference>
<feature type="binding site" description="in other chain" evidence="10">
    <location>
        <begin position="169"/>
        <end position="171"/>
    </location>
    <ligand>
        <name>ATP</name>
        <dbReference type="ChEBI" id="CHEBI:30616"/>
        <note>ligand shared between two neighboring subunits</note>
    </ligand>
</feature>